<dbReference type="OrthoDB" id="2930704at2"/>
<gene>
    <name evidence="2" type="ORF">E4663_16165</name>
</gene>
<dbReference type="AlphaFoldDB" id="A0A4Z0GWH5"/>
<keyword evidence="3" id="KW-1185">Reference proteome</keyword>
<accession>A0A4Z0GWH5</accession>
<organism evidence="2 3">
    <name type="scientific">Halobacillus salinus</name>
    <dbReference type="NCBI Taxonomy" id="192814"/>
    <lineage>
        <taxon>Bacteria</taxon>
        <taxon>Bacillati</taxon>
        <taxon>Bacillota</taxon>
        <taxon>Bacilli</taxon>
        <taxon>Bacillales</taxon>
        <taxon>Bacillaceae</taxon>
        <taxon>Halobacillus</taxon>
    </lineage>
</organism>
<evidence type="ECO:0000313" key="3">
    <source>
        <dbReference type="Proteomes" id="UP000297982"/>
    </source>
</evidence>
<dbReference type="EMBL" id="SRJC01000005">
    <property type="protein sequence ID" value="TGB01689.1"/>
    <property type="molecule type" value="Genomic_DNA"/>
</dbReference>
<protein>
    <submittedName>
        <fullName evidence="2">IDEAL domain-containing protein</fullName>
    </submittedName>
</protein>
<name>A0A4Z0GWH5_9BACI</name>
<dbReference type="InterPro" id="IPR014957">
    <property type="entry name" value="IDEAL_dom"/>
</dbReference>
<comment type="caution">
    <text evidence="2">The sequence shown here is derived from an EMBL/GenBank/DDBJ whole genome shotgun (WGS) entry which is preliminary data.</text>
</comment>
<dbReference type="InterPro" id="IPR027393">
    <property type="entry name" value="Virus_scaffolding_prot_C"/>
</dbReference>
<reference evidence="2 3" key="1">
    <citation type="journal article" date="2003" name="Int. J. Syst. Evol. Microbiol.">
        <title>Halobacillus salinus sp. nov., isolated from a salt lake on the coast of the East Sea in Korea.</title>
        <authorList>
            <person name="Yoon J.H."/>
            <person name="Kang K.H."/>
            <person name="Park Y.H."/>
        </authorList>
    </citation>
    <scope>NUCLEOTIDE SEQUENCE [LARGE SCALE GENOMIC DNA]</scope>
    <source>
        <strain evidence="2 3">HSL-3</strain>
    </source>
</reference>
<sequence>MLNIKMLKPYYVKEDKRFIRVVLAYQYFSLFIDQELYQFVPMESREIIVDRSRKRVHNVFDIFVFQREKKIVYVSVADLLAIPEFITHLDSIVSPYYDDDEQLEGQESMEEAKEIIVQLEKENLRRLIDRSIDEQDRESFEVLTNLWNNLNRQQSSHS</sequence>
<dbReference type="Proteomes" id="UP000297982">
    <property type="component" value="Unassembled WGS sequence"/>
</dbReference>
<evidence type="ECO:0000313" key="2">
    <source>
        <dbReference type="EMBL" id="TGB01689.1"/>
    </source>
</evidence>
<dbReference type="STRING" id="192814.GCA_900166575_03154"/>
<evidence type="ECO:0000259" key="1">
    <source>
        <dbReference type="Pfam" id="PF08858"/>
    </source>
</evidence>
<proteinExistence type="predicted"/>
<feature type="domain" description="IDEAL" evidence="1">
    <location>
        <begin position="119"/>
        <end position="145"/>
    </location>
</feature>
<dbReference type="Pfam" id="PF08858">
    <property type="entry name" value="IDEAL"/>
    <property type="match status" value="1"/>
</dbReference>
<dbReference type="Gene3D" id="4.10.810.10">
    <property type="entry name" value="Virus Scaffolding Protein, Chain A"/>
    <property type="match status" value="1"/>
</dbReference>
<dbReference type="RefSeq" id="WP_079478013.1">
    <property type="nucleotide sequence ID" value="NZ_FVYZ01000003.1"/>
</dbReference>